<dbReference type="InterPro" id="IPR000873">
    <property type="entry name" value="AMP-dep_synth/lig_dom"/>
</dbReference>
<dbReference type="EMBL" id="CZBX01000011">
    <property type="protein sequence ID" value="CUQ90850.1"/>
    <property type="molecule type" value="Genomic_DNA"/>
</dbReference>
<proteinExistence type="inferred from homology"/>
<organism evidence="4 5">
    <name type="scientific">[Ruminococcus] torques</name>
    <dbReference type="NCBI Taxonomy" id="33039"/>
    <lineage>
        <taxon>Bacteria</taxon>
        <taxon>Bacillati</taxon>
        <taxon>Bacillota</taxon>
        <taxon>Clostridia</taxon>
        <taxon>Lachnospirales</taxon>
        <taxon>Lachnospiraceae</taxon>
        <taxon>Mediterraneibacter</taxon>
    </lineage>
</organism>
<feature type="domain" description="AMP-dependent synthetase/ligase" evidence="3">
    <location>
        <begin position="46"/>
        <end position="431"/>
    </location>
</feature>
<dbReference type="RefSeq" id="WP_055157717.1">
    <property type="nucleotide sequence ID" value="NZ_CZBR01000008.1"/>
</dbReference>
<dbReference type="OrthoDB" id="9803968at2"/>
<protein>
    <submittedName>
        <fullName evidence="4">Long-chain-fatty-acid--CoA ligase</fullName>
        <ecNumber evidence="4">6.2.1.3</ecNumber>
    </submittedName>
</protein>
<dbReference type="EC" id="6.2.1.3" evidence="4"/>
<dbReference type="Gene3D" id="3.40.50.12780">
    <property type="entry name" value="N-terminal domain of ligase-like"/>
    <property type="match status" value="1"/>
</dbReference>
<dbReference type="CDD" id="cd04433">
    <property type="entry name" value="AFD_class_I"/>
    <property type="match status" value="1"/>
</dbReference>
<evidence type="ECO:0000256" key="2">
    <source>
        <dbReference type="ARBA" id="ARBA00022598"/>
    </source>
</evidence>
<gene>
    <name evidence="4" type="primary">fadD_3</name>
    <name evidence="4" type="ORF">ERS852502_02286</name>
</gene>
<dbReference type="Pfam" id="PF00501">
    <property type="entry name" value="AMP-binding"/>
    <property type="match status" value="1"/>
</dbReference>
<dbReference type="PANTHER" id="PTHR24096">
    <property type="entry name" value="LONG-CHAIN-FATTY-ACID--COA LIGASE"/>
    <property type="match status" value="1"/>
</dbReference>
<dbReference type="Proteomes" id="UP000078383">
    <property type="component" value="Unassembled WGS sequence"/>
</dbReference>
<evidence type="ECO:0000313" key="5">
    <source>
        <dbReference type="Proteomes" id="UP000078383"/>
    </source>
</evidence>
<comment type="similarity">
    <text evidence="1">Belongs to the ATP-dependent AMP-binding enzyme family.</text>
</comment>
<dbReference type="AlphaFoldDB" id="A0A174YHZ7"/>
<evidence type="ECO:0000313" key="4">
    <source>
        <dbReference type="EMBL" id="CUQ90850.1"/>
    </source>
</evidence>
<reference evidence="4 5" key="1">
    <citation type="submission" date="2015-09" db="EMBL/GenBank/DDBJ databases">
        <authorList>
            <consortium name="Pathogen Informatics"/>
        </authorList>
    </citation>
    <scope>NUCLEOTIDE SEQUENCE [LARGE SCALE GENOMIC DNA]</scope>
    <source>
        <strain evidence="4 5">2789STDY5834889</strain>
    </source>
</reference>
<evidence type="ECO:0000256" key="1">
    <source>
        <dbReference type="ARBA" id="ARBA00006432"/>
    </source>
</evidence>
<accession>A0A174YHZ7</accession>
<evidence type="ECO:0000259" key="3">
    <source>
        <dbReference type="Pfam" id="PF00501"/>
    </source>
</evidence>
<dbReference type="PANTHER" id="PTHR24096:SF149">
    <property type="entry name" value="AMP-BINDING DOMAIN-CONTAINING PROTEIN-RELATED"/>
    <property type="match status" value="1"/>
</dbReference>
<keyword evidence="2 4" id="KW-0436">Ligase</keyword>
<dbReference type="InterPro" id="IPR042099">
    <property type="entry name" value="ANL_N_sf"/>
</dbReference>
<dbReference type="SUPFAM" id="SSF56801">
    <property type="entry name" value="Acetyl-CoA synthetase-like"/>
    <property type="match status" value="1"/>
</dbReference>
<dbReference type="GO" id="GO:0004467">
    <property type="term" value="F:long-chain fatty acid-CoA ligase activity"/>
    <property type="evidence" value="ECO:0007669"/>
    <property type="project" value="UniProtKB-EC"/>
</dbReference>
<sequence>MNFTEQKLTGKASIDKPWLNFYPEQFRNLEIPRITIEAFLKMKNPNEDKIAFEYYGNKITWKQLWEDVDVAARALKALGFNEGDRVPSFLVSTPAHFILLLAAERVGVAIICRDDEPEELCFAIRKCKTDTAFVMDYLSKEDEELFRTTTPMTRMIKVSPFEYADKSQMKDYVLEEITARYPAETETTEGDMSWQEFMELGRNFKGEYLAPVDPDRAVFGAYTSGSTGISKLVIHSSANIVATAYQMSIFIPPSDVQEVWWTPILPPALIAVTVSMTIFPLSTGLMVSLDPFCPLENIDIEFMDRKPNFWALIPLYCEMLMSSERIPEDYDMSHLRTIGAGAEAMNDRKYAEVEEFFHKHNVQAKLSAGYGQSEGCSNLTLPNPMFPLEDGCVGMPMTATVLGVFDKDLNELNYGESGELCMTGPSMMLHYSGWRGEELTEQTLVEHPDGNTWLHTGDEAYITEQGIVHILGRGEIKAYGDKPLHVMRMETKTVRTPGVKDGFFCLVPDQEHEGYYRPYLFVILDGTKTLEEVAELLKDTLEEHEYPVEIREITERPYFHFKTDRKGLTAQILKELEQTKEEK</sequence>
<name>A0A174YHZ7_9FIRM</name>